<dbReference type="Pfam" id="PF00443">
    <property type="entry name" value="UCH"/>
    <property type="match status" value="2"/>
</dbReference>
<dbReference type="PANTHER" id="PTHR43982:SF6">
    <property type="entry name" value="UBIQUITIN CARBOXYL-TERMINAL HYDROLASE 2-RELATED"/>
    <property type="match status" value="1"/>
</dbReference>
<evidence type="ECO:0000256" key="3">
    <source>
        <dbReference type="ARBA" id="ARBA00022670"/>
    </source>
</evidence>
<dbReference type="STRING" id="41688.A0A2N3NKQ2"/>
<dbReference type="InterPro" id="IPR038765">
    <property type="entry name" value="Papain-like_cys_pep_sf"/>
</dbReference>
<accession>A0A2N3NKQ2</accession>
<dbReference type="PANTHER" id="PTHR43982">
    <property type="entry name" value="UBIQUITIN CARBOXYL-TERMINAL HYDROLASE"/>
    <property type="match status" value="1"/>
</dbReference>
<dbReference type="AlphaFoldDB" id="A0A2N3NKQ2"/>
<feature type="compositionally biased region" description="Acidic residues" evidence="7">
    <location>
        <begin position="841"/>
        <end position="855"/>
    </location>
</feature>
<dbReference type="GO" id="GO:0016579">
    <property type="term" value="P:protein deubiquitination"/>
    <property type="evidence" value="ECO:0007669"/>
    <property type="project" value="InterPro"/>
</dbReference>
<evidence type="ECO:0000256" key="1">
    <source>
        <dbReference type="ARBA" id="ARBA00000707"/>
    </source>
</evidence>
<feature type="compositionally biased region" description="Basic and acidic residues" evidence="7">
    <location>
        <begin position="794"/>
        <end position="806"/>
    </location>
</feature>
<evidence type="ECO:0000259" key="8">
    <source>
        <dbReference type="PROSITE" id="PS50235"/>
    </source>
</evidence>
<dbReference type="InParanoid" id="A0A2N3NKQ2"/>
<dbReference type="InterPro" id="IPR044635">
    <property type="entry name" value="UBP14-like"/>
</dbReference>
<dbReference type="EMBL" id="NLAX01000002">
    <property type="protein sequence ID" value="PKS12999.1"/>
    <property type="molecule type" value="Genomic_DNA"/>
</dbReference>
<dbReference type="OrthoDB" id="2420415at2759"/>
<dbReference type="InterPro" id="IPR018200">
    <property type="entry name" value="USP_CS"/>
</dbReference>
<feature type="region of interest" description="Disordered" evidence="7">
    <location>
        <begin position="1131"/>
        <end position="1151"/>
    </location>
</feature>
<evidence type="ECO:0000256" key="4">
    <source>
        <dbReference type="ARBA" id="ARBA00022786"/>
    </source>
</evidence>
<dbReference type="GO" id="GO:0061136">
    <property type="term" value="P:regulation of proteasomal protein catabolic process"/>
    <property type="evidence" value="ECO:0007669"/>
    <property type="project" value="TreeGrafter"/>
</dbReference>
<dbReference type="GO" id="GO:0004843">
    <property type="term" value="F:cysteine-type deubiquitinase activity"/>
    <property type="evidence" value="ECO:0007669"/>
    <property type="project" value="UniProtKB-EC"/>
</dbReference>
<reference evidence="9 10" key="1">
    <citation type="journal article" date="2017" name="G3 (Bethesda)">
        <title>First Draft Genome Sequence of the Pathogenic Fungus Lomentospora prolificans (Formerly Scedosporium prolificans).</title>
        <authorList>
            <person name="Luo R."/>
            <person name="Zimin A."/>
            <person name="Workman R."/>
            <person name="Fan Y."/>
            <person name="Pertea G."/>
            <person name="Grossman N."/>
            <person name="Wear M.P."/>
            <person name="Jia B."/>
            <person name="Miller H."/>
            <person name="Casadevall A."/>
            <person name="Timp W."/>
            <person name="Zhang S.X."/>
            <person name="Salzberg S.L."/>
        </authorList>
    </citation>
    <scope>NUCLEOTIDE SEQUENCE [LARGE SCALE GENOMIC DNA]</scope>
    <source>
        <strain evidence="9 10">JHH-5317</strain>
    </source>
</reference>
<comment type="caution">
    <text evidence="9">The sequence shown here is derived from an EMBL/GenBank/DDBJ whole genome shotgun (WGS) entry which is preliminary data.</text>
</comment>
<dbReference type="VEuPathDB" id="FungiDB:jhhlp_000340"/>
<sequence>MCKDFIAQQQHDARYGGRALVKVATTAMAFKSTPRGPGAKGFRPDEIVEMGWGYETPVGLFAQPYVRSAPLFIQDLFDHNLWEWKEFMALDVDNNTFAKEFDPSRVRNMLESRVMPAVPPTKHMMILLPSQTCIQTDGSRTISAVCFHCLYHFTLHIQANPGHDLCRVRTPTGGISSADAINGPHQLYLQFPTFEASSDESKYNPVLARGLYACISESCGLQVVVEVSAPRIDAKWINLLTDQERIKKRLEDLKVADPERFDIGPNEWHKAGLRQLVTYLKDLLDAADHGKEPRSLSKRNKRFEAVMGPEFYELFRFLEYQEFSRGEGDEEEHFFLQNLPEPCNTTTQPGSRRGFFEDVALESRIHGEREIFRSPSVPLNLDELNRSLAKRDFHIALDCNAYPSQSTNGALTYHFRFLGIMPDFHRKLVENACARLSAFSPDFKATFEDSMYTVARDTSGHLGLNTDFLRRAKAVVGQDNDDMFNETWGLAPSNIRRTDDEIITAVRKKLRDSPESIDITFDMLPVYAKSRGSKRLLRLVDWLPAQLPMPVDLAFDVLGARPDDSSKQLMLNAENRAKFAKAGIIANAMRSVARHREDPALSRQAEITEEGPITNPVGLENIGNTCYLNSIIQYLYTVKPIRKLVDDYAENKLEVDDMERRRIGGSKVKVQPVDLIIGQYFTGEALQTLFSQMTTIFRGPCAPSQGLANAVLLSSEQLLRLSKSDALPQVHAGMFPVPATNVRSTPPPLPARPTPAVPLKHTADTSAADDSDQPLIDLTEPSRSSSPTLMGDAASDRSFDQAKADAMEISEDDVPGTPDKDTSTIQAQGPDASAKVKDDVEMTDGETVASDDDNDTAANSTNSPEDPASDTEGLLRTLKVKHELTMIQQDVDEIMGRVLGLLQASIRPTSIEGDIQIETVMQTFFFKVIMRTVSYQNGDLKSRQETRTAEFFRNLTAYPAPDGPCTLYQALDNNFDREEIEGTTTSRYSSIESLPPILHVLVQRTKGDGTKNPNPVVIDDYLQLDRYMDAPEGSDLMYLRESSWALKKQRAALMERENQLSAMDNIHHPIMPNNDADDHMIGSEDSVTLETSDAAYRANGEFTLQQAGLTDDSADQRGAELLGFLVSDDDAESEQILTPQTPDSGDDAGDVRHTLQQDLNSVQLQLDSLFEGMNNYNYALHAVVCHSGSGRGGHYWVWIRDFEEKIWRKYNDTVVSEERDTRKLLDTLNSSGDPYFLCYVRDADKGDHVSVPKREPAGLD</sequence>
<dbReference type="GO" id="GO:0070628">
    <property type="term" value="F:proteasome binding"/>
    <property type="evidence" value="ECO:0007669"/>
    <property type="project" value="TreeGrafter"/>
</dbReference>
<evidence type="ECO:0000256" key="5">
    <source>
        <dbReference type="ARBA" id="ARBA00022801"/>
    </source>
</evidence>
<feature type="compositionally biased region" description="Pro residues" evidence="7">
    <location>
        <begin position="745"/>
        <end position="756"/>
    </location>
</feature>
<keyword evidence="6" id="KW-0788">Thiol protease</keyword>
<dbReference type="PROSITE" id="PS50235">
    <property type="entry name" value="USP_3"/>
    <property type="match status" value="1"/>
</dbReference>
<gene>
    <name evidence="9" type="ORF">jhhlp_000340</name>
</gene>
<evidence type="ECO:0000256" key="6">
    <source>
        <dbReference type="ARBA" id="ARBA00022807"/>
    </source>
</evidence>
<feature type="domain" description="USP" evidence="8">
    <location>
        <begin position="617"/>
        <end position="1242"/>
    </location>
</feature>
<feature type="region of interest" description="Disordered" evidence="7">
    <location>
        <begin position="738"/>
        <end position="872"/>
    </location>
</feature>
<protein>
    <recommendedName>
        <fullName evidence="2">ubiquitinyl hydrolase 1</fullName>
        <ecNumber evidence="2">3.4.19.12</ecNumber>
    </recommendedName>
</protein>
<keyword evidence="5" id="KW-0378">Hydrolase</keyword>
<evidence type="ECO:0000313" key="10">
    <source>
        <dbReference type="Proteomes" id="UP000233524"/>
    </source>
</evidence>
<keyword evidence="3" id="KW-0645">Protease</keyword>
<organism evidence="9 10">
    <name type="scientific">Lomentospora prolificans</name>
    <dbReference type="NCBI Taxonomy" id="41688"/>
    <lineage>
        <taxon>Eukaryota</taxon>
        <taxon>Fungi</taxon>
        <taxon>Dikarya</taxon>
        <taxon>Ascomycota</taxon>
        <taxon>Pezizomycotina</taxon>
        <taxon>Sordariomycetes</taxon>
        <taxon>Hypocreomycetidae</taxon>
        <taxon>Microascales</taxon>
        <taxon>Microascaceae</taxon>
        <taxon>Lomentospora</taxon>
    </lineage>
</organism>
<evidence type="ECO:0000256" key="2">
    <source>
        <dbReference type="ARBA" id="ARBA00012759"/>
    </source>
</evidence>
<dbReference type="PROSITE" id="PS00973">
    <property type="entry name" value="USP_2"/>
    <property type="match status" value="1"/>
</dbReference>
<dbReference type="PROSITE" id="PS00972">
    <property type="entry name" value="USP_1"/>
    <property type="match status" value="1"/>
</dbReference>
<keyword evidence="10" id="KW-1185">Reference proteome</keyword>
<dbReference type="GO" id="GO:0043161">
    <property type="term" value="P:proteasome-mediated ubiquitin-dependent protein catabolic process"/>
    <property type="evidence" value="ECO:0007669"/>
    <property type="project" value="InterPro"/>
</dbReference>
<comment type="catalytic activity">
    <reaction evidence="1">
        <text>Thiol-dependent hydrolysis of ester, thioester, amide, peptide and isopeptide bonds formed by the C-terminal Gly of ubiquitin (a 76-residue protein attached to proteins as an intracellular targeting signal).</text>
        <dbReference type="EC" id="3.4.19.12"/>
    </reaction>
</comment>
<name>A0A2N3NKQ2_9PEZI</name>
<dbReference type="EC" id="3.4.19.12" evidence="2"/>
<dbReference type="InterPro" id="IPR001394">
    <property type="entry name" value="Peptidase_C19_UCH"/>
</dbReference>
<dbReference type="Proteomes" id="UP000233524">
    <property type="component" value="Unassembled WGS sequence"/>
</dbReference>
<dbReference type="InterPro" id="IPR028889">
    <property type="entry name" value="USP"/>
</dbReference>
<evidence type="ECO:0000313" key="9">
    <source>
        <dbReference type="EMBL" id="PKS12999.1"/>
    </source>
</evidence>
<proteinExistence type="predicted"/>
<keyword evidence="4" id="KW-0833">Ubl conjugation pathway</keyword>
<dbReference type="SUPFAM" id="SSF54001">
    <property type="entry name" value="Cysteine proteinases"/>
    <property type="match status" value="1"/>
</dbReference>
<evidence type="ECO:0000256" key="7">
    <source>
        <dbReference type="SAM" id="MobiDB-lite"/>
    </source>
</evidence>
<dbReference type="Gene3D" id="3.90.70.10">
    <property type="entry name" value="Cysteine proteinases"/>
    <property type="match status" value="2"/>
</dbReference>